<name>A0A084JQV6_9FIRM</name>
<sequence length="208" mass="22964">MGLTIKPVTDPAFHVYGKVVTGYDAGELLEKMKETPLPDDVVYVPSVAELEELAVSKEMEKKLYGQLPIQVGYCNGHNKKLNAAEYHRSSEINIAVTDLILILGRQQDITPDYTYDSGKMEAFLVPAGTVIEVYATTLHYAPCHTEEGGFRCVVILPRDTNTDLEQAGDAVNEEDRLLFAKNKWLIGHKEGGLPEHAYIGITGENLSV</sequence>
<evidence type="ECO:0000313" key="1">
    <source>
        <dbReference type="EMBL" id="KEZ91340.1"/>
    </source>
</evidence>
<evidence type="ECO:0008006" key="3">
    <source>
        <dbReference type="Google" id="ProtNLM"/>
    </source>
</evidence>
<dbReference type="InterPro" id="IPR032358">
    <property type="entry name" value="DUF4867"/>
</dbReference>
<dbReference type="AlphaFoldDB" id="A0A084JQV6"/>
<organism evidence="1 2">
    <name type="scientific">Lacrimispora celerecrescens</name>
    <dbReference type="NCBI Taxonomy" id="29354"/>
    <lineage>
        <taxon>Bacteria</taxon>
        <taxon>Bacillati</taxon>
        <taxon>Bacillota</taxon>
        <taxon>Clostridia</taxon>
        <taxon>Lachnospirales</taxon>
        <taxon>Lachnospiraceae</taxon>
        <taxon>Lacrimispora</taxon>
    </lineage>
</organism>
<dbReference type="Pfam" id="PF16161">
    <property type="entry name" value="DUF4867"/>
    <property type="match status" value="1"/>
</dbReference>
<accession>A0A084JQV6</accession>
<protein>
    <recommendedName>
        <fullName evidence="3">DUF4867 domain-containing protein</fullName>
    </recommendedName>
</protein>
<comment type="caution">
    <text evidence="1">The sequence shown here is derived from an EMBL/GenBank/DDBJ whole genome shotgun (WGS) entry which is preliminary data.</text>
</comment>
<keyword evidence="2" id="KW-1185">Reference proteome</keyword>
<proteinExistence type="predicted"/>
<dbReference type="EMBL" id="JPME01000005">
    <property type="protein sequence ID" value="KEZ91340.1"/>
    <property type="molecule type" value="Genomic_DNA"/>
</dbReference>
<dbReference type="OrthoDB" id="358393at2"/>
<dbReference type="STRING" id="29354.IO98_03420"/>
<dbReference type="Proteomes" id="UP000028525">
    <property type="component" value="Unassembled WGS sequence"/>
</dbReference>
<gene>
    <name evidence="1" type="ORF">IO98_03420</name>
</gene>
<reference evidence="1 2" key="1">
    <citation type="submission" date="2014-07" db="EMBL/GenBank/DDBJ databases">
        <title>Draft genome of Clostridium celerecrescens 152B isolated from sediments associated with methane hydrate from Krishna Godavari basin.</title>
        <authorList>
            <person name="Honkalas V.S."/>
            <person name="Dabir A.P."/>
            <person name="Arora P."/>
            <person name="Dhakephalkar P.K."/>
        </authorList>
    </citation>
    <scope>NUCLEOTIDE SEQUENCE [LARGE SCALE GENOMIC DNA]</scope>
    <source>
        <strain evidence="1 2">152B</strain>
    </source>
</reference>
<evidence type="ECO:0000313" key="2">
    <source>
        <dbReference type="Proteomes" id="UP000028525"/>
    </source>
</evidence>
<dbReference type="RefSeq" id="WP_038277884.1">
    <property type="nucleotide sequence ID" value="NZ_JPME01000005.1"/>
</dbReference>